<dbReference type="GO" id="GO:0009873">
    <property type="term" value="P:ethylene-activated signaling pathway"/>
    <property type="evidence" value="ECO:0007669"/>
    <property type="project" value="InterPro"/>
</dbReference>
<dbReference type="PROSITE" id="PS51032">
    <property type="entry name" value="AP2_ERF"/>
    <property type="match status" value="1"/>
</dbReference>
<evidence type="ECO:0000256" key="1">
    <source>
        <dbReference type="ARBA" id="ARBA00004123"/>
    </source>
</evidence>
<comment type="caution">
    <text evidence="8">The sequence shown here is derived from an EMBL/GenBank/DDBJ whole genome shotgun (WGS) entry which is preliminary data.</text>
</comment>
<evidence type="ECO:0000256" key="4">
    <source>
        <dbReference type="ARBA" id="ARBA00023163"/>
    </source>
</evidence>
<evidence type="ECO:0000313" key="9">
    <source>
        <dbReference type="Proteomes" id="UP000631114"/>
    </source>
</evidence>
<dbReference type="InterPro" id="IPR036955">
    <property type="entry name" value="AP2/ERF_dom_sf"/>
</dbReference>
<dbReference type="GO" id="GO:0003700">
    <property type="term" value="F:DNA-binding transcription factor activity"/>
    <property type="evidence" value="ECO:0007669"/>
    <property type="project" value="InterPro"/>
</dbReference>
<comment type="subcellular location">
    <subcellularLocation>
        <location evidence="1">Nucleus</location>
    </subcellularLocation>
</comment>
<sequence>MFASKASVGHPLLQFFSTILAPGHYSYQVELALADVTPIGANVIIECPVVPHASYPHSQLLNMTDSATKENSTTIITTSATQTVPHEENRSLGRGGERRRKYRGVRQRPWGKWAAKIRDPHKAARVWLGTFDIAEAAARAYDEAALRFRGSRAKLNFPENVQLQPSLPMSQPTQISIPDSLTPHSPVSLNHSLFFQPPSFHQQQLQRPDINAMRNYMEYTQLYGGYSDFHTQPPSSLHQIFCSSSSMASPFVSSSSTSPSFSLFLGLSENQHACYLFPPENFDQSGSVSGFPPGTSRSDFGHYPSSG</sequence>
<reference evidence="8 9" key="1">
    <citation type="submission" date="2020-10" db="EMBL/GenBank/DDBJ databases">
        <title>The Coptis chinensis genome and diversification of protoberbering-type alkaloids.</title>
        <authorList>
            <person name="Wang B."/>
            <person name="Shu S."/>
            <person name="Song C."/>
            <person name="Liu Y."/>
        </authorList>
    </citation>
    <scope>NUCLEOTIDE SEQUENCE [LARGE SCALE GENOMIC DNA]</scope>
    <source>
        <strain evidence="8">HL-2020</strain>
        <tissue evidence="8">Leaf</tissue>
    </source>
</reference>
<dbReference type="PRINTS" id="PR00367">
    <property type="entry name" value="ETHRSPELEMNT"/>
</dbReference>
<gene>
    <name evidence="8" type="ORF">IFM89_008261</name>
</gene>
<dbReference type="GO" id="GO:0003677">
    <property type="term" value="F:DNA binding"/>
    <property type="evidence" value="ECO:0007669"/>
    <property type="project" value="UniProtKB-KW"/>
</dbReference>
<feature type="domain" description="AP2/ERF" evidence="7">
    <location>
        <begin position="101"/>
        <end position="158"/>
    </location>
</feature>
<dbReference type="Gene3D" id="3.30.730.10">
    <property type="entry name" value="AP2/ERF domain"/>
    <property type="match status" value="1"/>
</dbReference>
<protein>
    <recommendedName>
        <fullName evidence="7">AP2/ERF domain-containing protein</fullName>
    </recommendedName>
</protein>
<dbReference type="InterPro" id="IPR044808">
    <property type="entry name" value="ERF_plant"/>
</dbReference>
<evidence type="ECO:0000256" key="5">
    <source>
        <dbReference type="ARBA" id="ARBA00023242"/>
    </source>
</evidence>
<organism evidence="8 9">
    <name type="scientific">Coptis chinensis</name>
    <dbReference type="NCBI Taxonomy" id="261450"/>
    <lineage>
        <taxon>Eukaryota</taxon>
        <taxon>Viridiplantae</taxon>
        <taxon>Streptophyta</taxon>
        <taxon>Embryophyta</taxon>
        <taxon>Tracheophyta</taxon>
        <taxon>Spermatophyta</taxon>
        <taxon>Magnoliopsida</taxon>
        <taxon>Ranunculales</taxon>
        <taxon>Ranunculaceae</taxon>
        <taxon>Coptidoideae</taxon>
        <taxon>Coptis</taxon>
    </lineage>
</organism>
<dbReference type="Pfam" id="PF00847">
    <property type="entry name" value="AP2"/>
    <property type="match status" value="1"/>
</dbReference>
<dbReference type="OrthoDB" id="1930739at2759"/>
<evidence type="ECO:0000259" key="7">
    <source>
        <dbReference type="PROSITE" id="PS51032"/>
    </source>
</evidence>
<keyword evidence="9" id="KW-1185">Reference proteome</keyword>
<dbReference type="InterPro" id="IPR001471">
    <property type="entry name" value="AP2/ERF_dom"/>
</dbReference>
<evidence type="ECO:0000313" key="8">
    <source>
        <dbReference type="EMBL" id="KAF9613431.1"/>
    </source>
</evidence>
<keyword evidence="2" id="KW-0805">Transcription regulation</keyword>
<evidence type="ECO:0000256" key="6">
    <source>
        <dbReference type="SAM" id="MobiDB-lite"/>
    </source>
</evidence>
<dbReference type="PANTHER" id="PTHR31190">
    <property type="entry name" value="DNA-BINDING DOMAIN"/>
    <property type="match status" value="1"/>
</dbReference>
<dbReference type="InterPro" id="IPR016177">
    <property type="entry name" value="DNA-bd_dom_sf"/>
</dbReference>
<evidence type="ECO:0000256" key="3">
    <source>
        <dbReference type="ARBA" id="ARBA00023125"/>
    </source>
</evidence>
<accession>A0A835I9P9</accession>
<feature type="region of interest" description="Disordered" evidence="6">
    <location>
        <begin position="286"/>
        <end position="307"/>
    </location>
</feature>
<dbReference type="FunFam" id="3.30.730.10:FF:000001">
    <property type="entry name" value="Ethylene-responsive transcription factor 2"/>
    <property type="match status" value="1"/>
</dbReference>
<dbReference type="SMART" id="SM00380">
    <property type="entry name" value="AP2"/>
    <property type="match status" value="1"/>
</dbReference>
<keyword evidence="5" id="KW-0539">Nucleus</keyword>
<keyword evidence="3" id="KW-0238">DNA-binding</keyword>
<dbReference type="PANTHER" id="PTHR31190:SF473">
    <property type="entry name" value="OS05G0437100 PROTEIN"/>
    <property type="match status" value="1"/>
</dbReference>
<keyword evidence="4" id="KW-0804">Transcription</keyword>
<dbReference type="GO" id="GO:0005634">
    <property type="term" value="C:nucleus"/>
    <property type="evidence" value="ECO:0007669"/>
    <property type="project" value="UniProtKB-SubCell"/>
</dbReference>
<dbReference type="EMBL" id="JADFTS010000003">
    <property type="protein sequence ID" value="KAF9613431.1"/>
    <property type="molecule type" value="Genomic_DNA"/>
</dbReference>
<name>A0A835I9P9_9MAGN</name>
<dbReference type="SUPFAM" id="SSF54171">
    <property type="entry name" value="DNA-binding domain"/>
    <property type="match status" value="1"/>
</dbReference>
<proteinExistence type="predicted"/>
<dbReference type="AlphaFoldDB" id="A0A835I9P9"/>
<feature type="region of interest" description="Disordered" evidence="6">
    <location>
        <begin position="81"/>
        <end position="104"/>
    </location>
</feature>
<dbReference type="Proteomes" id="UP000631114">
    <property type="component" value="Unassembled WGS sequence"/>
</dbReference>
<dbReference type="CDD" id="cd00018">
    <property type="entry name" value="AP2"/>
    <property type="match status" value="1"/>
</dbReference>
<evidence type="ECO:0000256" key="2">
    <source>
        <dbReference type="ARBA" id="ARBA00023015"/>
    </source>
</evidence>